<proteinExistence type="predicted"/>
<keyword evidence="1" id="KW-0597">Phosphoprotein</keyword>
<dbReference type="InterPro" id="IPR052893">
    <property type="entry name" value="TCS_response_regulator"/>
</dbReference>
<gene>
    <name evidence="3" type="ORF">D4L85_21640</name>
</gene>
<dbReference type="SMART" id="SM00448">
    <property type="entry name" value="REC"/>
    <property type="match status" value="1"/>
</dbReference>
<evidence type="ECO:0000313" key="4">
    <source>
        <dbReference type="Proteomes" id="UP000266183"/>
    </source>
</evidence>
<sequence>MKNDHQILIVDDDAEEHLILLDYFQEKGIADKVIFVENGQQALTYFNSVTEPGDLPRLVVLDMLMPVLDGAQTLALMKQLPRLKEIPVIILSTSENDIERNKALRLGALDYLVKPSTVQEGKDMIERFASFLDN</sequence>
<dbReference type="Proteomes" id="UP000266183">
    <property type="component" value="Chromosome"/>
</dbReference>
<evidence type="ECO:0000259" key="2">
    <source>
        <dbReference type="PROSITE" id="PS50110"/>
    </source>
</evidence>
<dbReference type="Pfam" id="PF00072">
    <property type="entry name" value="Response_reg"/>
    <property type="match status" value="1"/>
</dbReference>
<keyword evidence="4" id="KW-1185">Reference proteome</keyword>
<reference evidence="4" key="1">
    <citation type="submission" date="2018-09" db="EMBL/GenBank/DDBJ databases">
        <title>Chryseolinea sp. KIS68-18 isolated from soil.</title>
        <authorList>
            <person name="Weon H.-Y."/>
            <person name="Kwon S.-W."/>
            <person name="Lee S.A."/>
        </authorList>
    </citation>
    <scope>NUCLEOTIDE SEQUENCE [LARGE SCALE GENOMIC DNA]</scope>
    <source>
        <strain evidence="4">KIS68-18</strain>
    </source>
</reference>
<dbReference type="PANTHER" id="PTHR44520:SF2">
    <property type="entry name" value="RESPONSE REGULATOR RCP1"/>
    <property type="match status" value="1"/>
</dbReference>
<protein>
    <submittedName>
        <fullName evidence="3">Response regulator</fullName>
    </submittedName>
</protein>
<dbReference type="GO" id="GO:0000160">
    <property type="term" value="P:phosphorelay signal transduction system"/>
    <property type="evidence" value="ECO:0007669"/>
    <property type="project" value="InterPro"/>
</dbReference>
<name>A0A385SW40_9BACT</name>
<dbReference type="OrthoDB" id="1524091at2"/>
<dbReference type="PROSITE" id="PS50110">
    <property type="entry name" value="RESPONSE_REGULATORY"/>
    <property type="match status" value="1"/>
</dbReference>
<dbReference type="InterPro" id="IPR001789">
    <property type="entry name" value="Sig_transdc_resp-reg_receiver"/>
</dbReference>
<feature type="modified residue" description="4-aspartylphosphate" evidence="1">
    <location>
        <position position="62"/>
    </location>
</feature>
<dbReference type="RefSeq" id="WP_119756261.1">
    <property type="nucleotide sequence ID" value="NZ_CP032382.1"/>
</dbReference>
<dbReference type="KEGG" id="chk:D4L85_21640"/>
<evidence type="ECO:0000256" key="1">
    <source>
        <dbReference type="PROSITE-ProRule" id="PRU00169"/>
    </source>
</evidence>
<accession>A0A385SW40</accession>
<evidence type="ECO:0000313" key="3">
    <source>
        <dbReference type="EMBL" id="AYB33018.1"/>
    </source>
</evidence>
<dbReference type="InterPro" id="IPR011006">
    <property type="entry name" value="CheY-like_superfamily"/>
</dbReference>
<dbReference type="Gene3D" id="3.40.50.2300">
    <property type="match status" value="1"/>
</dbReference>
<dbReference type="SUPFAM" id="SSF52172">
    <property type="entry name" value="CheY-like"/>
    <property type="match status" value="1"/>
</dbReference>
<organism evidence="3 4">
    <name type="scientific">Chryseolinea soli</name>
    <dbReference type="NCBI Taxonomy" id="2321403"/>
    <lineage>
        <taxon>Bacteria</taxon>
        <taxon>Pseudomonadati</taxon>
        <taxon>Bacteroidota</taxon>
        <taxon>Cytophagia</taxon>
        <taxon>Cytophagales</taxon>
        <taxon>Fulvivirgaceae</taxon>
        <taxon>Chryseolinea</taxon>
    </lineage>
</organism>
<dbReference type="EMBL" id="CP032382">
    <property type="protein sequence ID" value="AYB33018.1"/>
    <property type="molecule type" value="Genomic_DNA"/>
</dbReference>
<dbReference type="AlphaFoldDB" id="A0A385SW40"/>
<dbReference type="PANTHER" id="PTHR44520">
    <property type="entry name" value="RESPONSE REGULATOR RCP1-RELATED"/>
    <property type="match status" value="1"/>
</dbReference>
<feature type="domain" description="Response regulatory" evidence="2">
    <location>
        <begin position="6"/>
        <end position="129"/>
    </location>
</feature>